<reference evidence="5 6" key="1">
    <citation type="submission" date="2013-02" db="EMBL/GenBank/DDBJ databases">
        <title>The complete genome sequence of Corynebacterium vitaeruminis DSM 20294.</title>
        <authorList>
            <person name="Ruckert C."/>
            <person name="Albersmeier A."/>
            <person name="Kalinowski J."/>
        </authorList>
    </citation>
    <scope>NUCLEOTIDE SEQUENCE [LARGE SCALE GENOMIC DNA]</scope>
    <source>
        <strain evidence="6">ATCC 10234</strain>
    </source>
</reference>
<dbReference type="NCBIfam" id="NF004127">
    <property type="entry name" value="PRK05617.1"/>
    <property type="match status" value="1"/>
</dbReference>
<dbReference type="EMBL" id="CP004353">
    <property type="protein sequence ID" value="AHI22331.1"/>
    <property type="molecule type" value="Genomic_DNA"/>
</dbReference>
<dbReference type="eggNOG" id="COG1024">
    <property type="taxonomic scope" value="Bacteria"/>
</dbReference>
<dbReference type="Pfam" id="PF16113">
    <property type="entry name" value="ECH_2"/>
    <property type="match status" value="1"/>
</dbReference>
<dbReference type="Gene3D" id="3.90.226.10">
    <property type="entry name" value="2-enoyl-CoA Hydratase, Chain A, domain 1"/>
    <property type="match status" value="1"/>
</dbReference>
<gene>
    <name evidence="5" type="ORF">B843_04710</name>
</gene>
<dbReference type="InterPro" id="IPR045004">
    <property type="entry name" value="ECH_dom"/>
</dbReference>
<dbReference type="SUPFAM" id="SSF52096">
    <property type="entry name" value="ClpP/crotonase"/>
    <property type="match status" value="1"/>
</dbReference>
<dbReference type="AlphaFoldDB" id="W5XZA0"/>
<dbReference type="InterPro" id="IPR029045">
    <property type="entry name" value="ClpP/crotonase-like_dom_sf"/>
</dbReference>
<keyword evidence="6" id="KW-1185">Reference proteome</keyword>
<dbReference type="Proteomes" id="UP000019222">
    <property type="component" value="Chromosome"/>
</dbReference>
<proteinExistence type="predicted"/>
<dbReference type="EC" id="3.1.2.4" evidence="2"/>
<feature type="domain" description="Enoyl-CoA hydratase/isomerase" evidence="4">
    <location>
        <begin position="17"/>
        <end position="344"/>
    </location>
</feature>
<evidence type="ECO:0000313" key="6">
    <source>
        <dbReference type="Proteomes" id="UP000019222"/>
    </source>
</evidence>
<dbReference type="CDD" id="cd06558">
    <property type="entry name" value="crotonase-like"/>
    <property type="match status" value="1"/>
</dbReference>
<accession>W5XZA0</accession>
<dbReference type="GO" id="GO:0006574">
    <property type="term" value="P:L-valine catabolic process"/>
    <property type="evidence" value="ECO:0007669"/>
    <property type="project" value="TreeGrafter"/>
</dbReference>
<dbReference type="PATRIC" id="fig|1224164.3.peg.936"/>
<dbReference type="PANTHER" id="PTHR43176:SF3">
    <property type="entry name" value="3-HYDROXYISOBUTYRYL-COA HYDROLASE, MITOCHONDRIAL"/>
    <property type="match status" value="1"/>
</dbReference>
<dbReference type="GO" id="GO:0005829">
    <property type="term" value="C:cytosol"/>
    <property type="evidence" value="ECO:0007669"/>
    <property type="project" value="TreeGrafter"/>
</dbReference>
<dbReference type="HOGENOM" id="CLU_009834_22_1_11"/>
<keyword evidence="3 5" id="KW-0378">Hydrolase</keyword>
<organism evidence="5 6">
    <name type="scientific">Corynebacterium vitaeruminis DSM 20294</name>
    <dbReference type="NCBI Taxonomy" id="1224164"/>
    <lineage>
        <taxon>Bacteria</taxon>
        <taxon>Bacillati</taxon>
        <taxon>Actinomycetota</taxon>
        <taxon>Actinomycetes</taxon>
        <taxon>Mycobacteriales</taxon>
        <taxon>Corynebacteriaceae</taxon>
        <taxon>Corynebacterium</taxon>
    </lineage>
</organism>
<evidence type="ECO:0000256" key="2">
    <source>
        <dbReference type="ARBA" id="ARBA00011915"/>
    </source>
</evidence>
<name>W5XZA0_9CORY</name>
<dbReference type="KEGG" id="cvt:B843_04710"/>
<dbReference type="InterPro" id="IPR032259">
    <property type="entry name" value="HIBYL-CoA-H"/>
</dbReference>
<dbReference type="STRING" id="1224164.B843_04710"/>
<evidence type="ECO:0000256" key="3">
    <source>
        <dbReference type="ARBA" id="ARBA00022801"/>
    </source>
</evidence>
<evidence type="ECO:0000259" key="4">
    <source>
        <dbReference type="Pfam" id="PF16113"/>
    </source>
</evidence>
<dbReference type="GO" id="GO:0003860">
    <property type="term" value="F:3-hydroxyisobutyryl-CoA hydrolase activity"/>
    <property type="evidence" value="ECO:0007669"/>
    <property type="project" value="UniProtKB-EC"/>
</dbReference>
<sequence>MQESGALVNAYVRNSTGVLELNRPRALNSLNQEMIDIIDEALKEWKDDDAVHRVLLTSLSEKGFCAGGDVRVARDAALSGNHDPADRFFATEFVMNGDLAEFPKPYVSLIDGVVMGGGLGISAHGSHRVITERAFAAMPEMAIGYMPDVGIPWMFQHMVGETGKPSYALAVFLVVTGWRLSPADMLYSGLATHFVPSENLSDFTDMLIAESLDEALERFAEEGPTDSKLKEYAADIEATFGYESWEHIDRALKKHPNQEFVADVNKHLESANPASVVAAVELMHAVTKCASIREELELERVLGAHMRREPNFAEGVRAVLVDKDRSPSFHPATFDAVDESIYRALLTSVLNK</sequence>
<dbReference type="PANTHER" id="PTHR43176">
    <property type="entry name" value="3-HYDROXYISOBUTYRYL-COA HYDROLASE-RELATED"/>
    <property type="match status" value="1"/>
</dbReference>
<evidence type="ECO:0000256" key="1">
    <source>
        <dbReference type="ARBA" id="ARBA00001709"/>
    </source>
</evidence>
<comment type="catalytic activity">
    <reaction evidence="1">
        <text>3-hydroxy-2-methylpropanoyl-CoA + H2O = 3-hydroxy-2-methylpropanoate + CoA + H(+)</text>
        <dbReference type="Rhea" id="RHEA:20888"/>
        <dbReference type="ChEBI" id="CHEBI:11805"/>
        <dbReference type="ChEBI" id="CHEBI:15377"/>
        <dbReference type="ChEBI" id="CHEBI:15378"/>
        <dbReference type="ChEBI" id="CHEBI:57287"/>
        <dbReference type="ChEBI" id="CHEBI:57340"/>
        <dbReference type="EC" id="3.1.2.4"/>
    </reaction>
</comment>
<protein>
    <recommendedName>
        <fullName evidence="2">3-hydroxyisobutyryl-CoA hydrolase</fullName>
        <ecNumber evidence="2">3.1.2.4</ecNumber>
    </recommendedName>
</protein>
<evidence type="ECO:0000313" key="5">
    <source>
        <dbReference type="EMBL" id="AHI22331.1"/>
    </source>
</evidence>